<feature type="coiled-coil region" evidence="1">
    <location>
        <begin position="31"/>
        <end position="58"/>
    </location>
</feature>
<dbReference type="AlphaFoldDB" id="A0A9P4JDT3"/>
<proteinExistence type="predicted"/>
<accession>A0A9P4JDT3</accession>
<organism evidence="2 3">
    <name type="scientific">Myriangium duriaei CBS 260.36</name>
    <dbReference type="NCBI Taxonomy" id="1168546"/>
    <lineage>
        <taxon>Eukaryota</taxon>
        <taxon>Fungi</taxon>
        <taxon>Dikarya</taxon>
        <taxon>Ascomycota</taxon>
        <taxon>Pezizomycotina</taxon>
        <taxon>Dothideomycetes</taxon>
        <taxon>Dothideomycetidae</taxon>
        <taxon>Myriangiales</taxon>
        <taxon>Myriangiaceae</taxon>
        <taxon>Myriangium</taxon>
    </lineage>
</organism>
<dbReference type="EMBL" id="ML996081">
    <property type="protein sequence ID" value="KAF2157158.1"/>
    <property type="molecule type" value="Genomic_DNA"/>
</dbReference>
<dbReference type="OrthoDB" id="3902577at2759"/>
<keyword evidence="3" id="KW-1185">Reference proteome</keyword>
<dbReference type="Proteomes" id="UP000799439">
    <property type="component" value="Unassembled WGS sequence"/>
</dbReference>
<evidence type="ECO:0000313" key="3">
    <source>
        <dbReference type="Proteomes" id="UP000799439"/>
    </source>
</evidence>
<comment type="caution">
    <text evidence="2">The sequence shown here is derived from an EMBL/GenBank/DDBJ whole genome shotgun (WGS) entry which is preliminary data.</text>
</comment>
<evidence type="ECO:0000256" key="1">
    <source>
        <dbReference type="SAM" id="Coils"/>
    </source>
</evidence>
<gene>
    <name evidence="2" type="ORF">K461DRAFT_289501</name>
</gene>
<reference evidence="2" key="1">
    <citation type="journal article" date="2020" name="Stud. Mycol.">
        <title>101 Dothideomycetes genomes: a test case for predicting lifestyles and emergence of pathogens.</title>
        <authorList>
            <person name="Haridas S."/>
            <person name="Albert R."/>
            <person name="Binder M."/>
            <person name="Bloem J."/>
            <person name="Labutti K."/>
            <person name="Salamov A."/>
            <person name="Andreopoulos B."/>
            <person name="Baker S."/>
            <person name="Barry K."/>
            <person name="Bills G."/>
            <person name="Bluhm B."/>
            <person name="Cannon C."/>
            <person name="Castanera R."/>
            <person name="Culley D."/>
            <person name="Daum C."/>
            <person name="Ezra D."/>
            <person name="Gonzalez J."/>
            <person name="Henrissat B."/>
            <person name="Kuo A."/>
            <person name="Liang C."/>
            <person name="Lipzen A."/>
            <person name="Lutzoni F."/>
            <person name="Magnuson J."/>
            <person name="Mondo S."/>
            <person name="Nolan M."/>
            <person name="Ohm R."/>
            <person name="Pangilinan J."/>
            <person name="Park H.-J."/>
            <person name="Ramirez L."/>
            <person name="Alfaro M."/>
            <person name="Sun H."/>
            <person name="Tritt A."/>
            <person name="Yoshinaga Y."/>
            <person name="Zwiers L.-H."/>
            <person name="Turgeon B."/>
            <person name="Goodwin S."/>
            <person name="Spatafora J."/>
            <person name="Crous P."/>
            <person name="Grigoriev I."/>
        </authorList>
    </citation>
    <scope>NUCLEOTIDE SEQUENCE</scope>
    <source>
        <strain evidence="2">CBS 260.36</strain>
    </source>
</reference>
<evidence type="ECO:0000313" key="2">
    <source>
        <dbReference type="EMBL" id="KAF2157158.1"/>
    </source>
</evidence>
<protein>
    <submittedName>
        <fullName evidence="2">Uncharacterized protein</fullName>
    </submittedName>
</protein>
<dbReference type="Gene3D" id="3.40.50.2300">
    <property type="match status" value="1"/>
</dbReference>
<keyword evidence="1" id="KW-0175">Coiled coil</keyword>
<sequence>MVYIPSPGDLWEIFKIVKEGIEKIKNAPAVVASVEKRMDDLKAQLDRLKEHFVDKKGQIVKSLNKPAADQLRRILTELYQDIDGVGKIIGVWNDKTGPFGTTFRFEIVAQAAFALGKNPERLEKLEKEIEYHRSELSTWITLTILETINQKKPDPKPLQNKSAPAGDVSIIFLDKENIGRSKIAEAYAKLVQDWTIKSKGHWRIKDSQSAGFNVSHCNECLEQLKTIGGRMWPGDAAPHPMALSALFDNALFKSDFKDKLWDTMAKSRSHGIRNTIFKDHDYIIVFTPAMKKALEALKETLVKQYGPSAAPPNKAKVIILGQYGNVKTNYIVQPSDTKDPQKDRRAWNQLVGTIKVAFKNFLKFELDWAQPR</sequence>
<name>A0A9P4JDT3_9PEZI</name>